<dbReference type="Gene3D" id="2.60.40.10">
    <property type="entry name" value="Immunoglobulins"/>
    <property type="match status" value="3"/>
</dbReference>
<keyword evidence="3" id="KW-0245">EGF-like domain</keyword>
<dbReference type="SUPFAM" id="SSF56496">
    <property type="entry name" value="Fibrinogen C-terminal domain-like"/>
    <property type="match status" value="1"/>
</dbReference>
<dbReference type="PANTHER" id="PTHR46708">
    <property type="entry name" value="TENASCIN"/>
    <property type="match status" value="1"/>
</dbReference>
<evidence type="ECO:0000313" key="9">
    <source>
        <dbReference type="Proteomes" id="UP000001307"/>
    </source>
</evidence>
<evidence type="ECO:0000313" key="8">
    <source>
        <dbReference type="EMBL" id="CBY07700.1"/>
    </source>
</evidence>
<evidence type="ECO:0000259" key="6">
    <source>
        <dbReference type="PROSITE" id="PS50853"/>
    </source>
</evidence>
<evidence type="ECO:0000256" key="3">
    <source>
        <dbReference type="ARBA" id="ARBA00022536"/>
    </source>
</evidence>
<feature type="domain" description="Fibronectin type-III" evidence="6">
    <location>
        <begin position="84"/>
        <end position="175"/>
    </location>
</feature>
<dbReference type="PROSITE" id="PS51406">
    <property type="entry name" value="FIBRINOGEN_C_2"/>
    <property type="match status" value="1"/>
</dbReference>
<dbReference type="Pfam" id="PF00041">
    <property type="entry name" value="fn3"/>
    <property type="match status" value="1"/>
</dbReference>
<organism evidence="8">
    <name type="scientific">Oikopleura dioica</name>
    <name type="common">Tunicate</name>
    <dbReference type="NCBI Taxonomy" id="34765"/>
    <lineage>
        <taxon>Eukaryota</taxon>
        <taxon>Metazoa</taxon>
        <taxon>Chordata</taxon>
        <taxon>Tunicata</taxon>
        <taxon>Appendicularia</taxon>
        <taxon>Copelata</taxon>
        <taxon>Oikopleuridae</taxon>
        <taxon>Oikopleura</taxon>
    </lineage>
</organism>
<feature type="domain" description="Fibronectin type-III" evidence="6">
    <location>
        <begin position="358"/>
        <end position="450"/>
    </location>
</feature>
<dbReference type="SMART" id="SM00060">
    <property type="entry name" value="FN3"/>
    <property type="match status" value="4"/>
</dbReference>
<dbReference type="Pfam" id="PF00147">
    <property type="entry name" value="Fibrinogen_C"/>
    <property type="match status" value="1"/>
</dbReference>
<comment type="subcellular location">
    <subcellularLocation>
        <location evidence="1">Secreted</location>
        <location evidence="1">Extracellular space</location>
        <location evidence="1">Extracellular matrix</location>
    </subcellularLocation>
</comment>
<dbReference type="PANTHER" id="PTHR46708:SF2">
    <property type="entry name" value="FIBRONECTIN TYPE-III DOMAIN-CONTAINING PROTEIN"/>
    <property type="match status" value="1"/>
</dbReference>
<dbReference type="EMBL" id="FN653026">
    <property type="protein sequence ID" value="CBY07700.1"/>
    <property type="molecule type" value="Genomic_DNA"/>
</dbReference>
<gene>
    <name evidence="8" type="ORF">GSOID_T00002690001</name>
</gene>
<dbReference type="PROSITE" id="PS50853">
    <property type="entry name" value="FN3"/>
    <property type="match status" value="2"/>
</dbReference>
<dbReference type="InParanoid" id="E4X5S2"/>
<keyword evidence="2" id="KW-0964">Secreted</keyword>
<keyword evidence="4" id="KW-0732">Signal</keyword>
<protein>
    <submittedName>
        <fullName evidence="8">Uncharacterized protein</fullName>
    </submittedName>
</protein>
<dbReference type="Proteomes" id="UP000001307">
    <property type="component" value="Unassembled WGS sequence"/>
</dbReference>
<dbReference type="CDD" id="cd00063">
    <property type="entry name" value="FN3"/>
    <property type="match status" value="2"/>
</dbReference>
<dbReference type="InterPro" id="IPR003961">
    <property type="entry name" value="FN3_dom"/>
</dbReference>
<proteinExistence type="predicted"/>
<keyword evidence="9" id="KW-1185">Reference proteome</keyword>
<dbReference type="OrthoDB" id="7735550at2759"/>
<dbReference type="SUPFAM" id="SSF49265">
    <property type="entry name" value="Fibronectin type III"/>
    <property type="match status" value="2"/>
</dbReference>
<keyword evidence="5" id="KW-0677">Repeat</keyword>
<dbReference type="SMART" id="SM00186">
    <property type="entry name" value="FBG"/>
    <property type="match status" value="1"/>
</dbReference>
<dbReference type="InterPro" id="IPR013783">
    <property type="entry name" value="Ig-like_fold"/>
</dbReference>
<dbReference type="InterPro" id="IPR036056">
    <property type="entry name" value="Fibrinogen-like_C"/>
</dbReference>
<dbReference type="InterPro" id="IPR014716">
    <property type="entry name" value="Fibrinogen_a/b/g_C_1"/>
</dbReference>
<dbReference type="AlphaFoldDB" id="E4X5S2"/>
<dbReference type="InterPro" id="IPR002181">
    <property type="entry name" value="Fibrinogen_a/b/g_C_dom"/>
</dbReference>
<feature type="domain" description="Fibrinogen C-terminal" evidence="7">
    <location>
        <begin position="449"/>
        <end position="663"/>
    </location>
</feature>
<evidence type="ECO:0000256" key="4">
    <source>
        <dbReference type="ARBA" id="ARBA00022729"/>
    </source>
</evidence>
<evidence type="ECO:0000256" key="2">
    <source>
        <dbReference type="ARBA" id="ARBA00022530"/>
    </source>
</evidence>
<dbReference type="InterPro" id="IPR036116">
    <property type="entry name" value="FN3_sf"/>
</dbReference>
<dbReference type="InterPro" id="IPR050991">
    <property type="entry name" value="ECM_Regulatory_Proteins"/>
</dbReference>
<accession>E4X5S2</accession>
<reference evidence="8" key="1">
    <citation type="journal article" date="2010" name="Science">
        <title>Plasticity of animal genome architecture unmasked by rapid evolution of a pelagic tunicate.</title>
        <authorList>
            <person name="Denoeud F."/>
            <person name="Henriet S."/>
            <person name="Mungpakdee S."/>
            <person name="Aury J.M."/>
            <person name="Da Silva C."/>
            <person name="Brinkmann H."/>
            <person name="Mikhaleva J."/>
            <person name="Olsen L.C."/>
            <person name="Jubin C."/>
            <person name="Canestro C."/>
            <person name="Bouquet J.M."/>
            <person name="Danks G."/>
            <person name="Poulain J."/>
            <person name="Campsteijn C."/>
            <person name="Adamski M."/>
            <person name="Cross I."/>
            <person name="Yadetie F."/>
            <person name="Muffato M."/>
            <person name="Louis A."/>
            <person name="Butcher S."/>
            <person name="Tsagkogeorga G."/>
            <person name="Konrad A."/>
            <person name="Singh S."/>
            <person name="Jensen M.F."/>
            <person name="Cong E.H."/>
            <person name="Eikeseth-Otteraa H."/>
            <person name="Noel B."/>
            <person name="Anthouard V."/>
            <person name="Porcel B.M."/>
            <person name="Kachouri-Lafond R."/>
            <person name="Nishino A."/>
            <person name="Ugolini M."/>
            <person name="Chourrout P."/>
            <person name="Nishida H."/>
            <person name="Aasland R."/>
            <person name="Huzurbazar S."/>
            <person name="Westhof E."/>
            <person name="Delsuc F."/>
            <person name="Lehrach H."/>
            <person name="Reinhardt R."/>
            <person name="Weissenbach J."/>
            <person name="Roy S.W."/>
            <person name="Artiguenave F."/>
            <person name="Postlethwait J.H."/>
            <person name="Manak J.R."/>
            <person name="Thompson E.M."/>
            <person name="Jaillon O."/>
            <person name="Du Pasquier L."/>
            <person name="Boudinot P."/>
            <person name="Liberles D.A."/>
            <person name="Volff J.N."/>
            <person name="Philippe H."/>
            <person name="Lenhard B."/>
            <person name="Roest Crollius H."/>
            <person name="Wincker P."/>
            <person name="Chourrout D."/>
        </authorList>
    </citation>
    <scope>NUCLEOTIDE SEQUENCE [LARGE SCALE GENOMIC DNA]</scope>
</reference>
<evidence type="ECO:0000256" key="5">
    <source>
        <dbReference type="ARBA" id="ARBA00022737"/>
    </source>
</evidence>
<name>E4X5S2_OIKDI</name>
<dbReference type="Gene3D" id="3.90.215.10">
    <property type="entry name" value="Gamma Fibrinogen, chain A, domain 1"/>
    <property type="match status" value="1"/>
</dbReference>
<evidence type="ECO:0000259" key="7">
    <source>
        <dbReference type="PROSITE" id="PS51406"/>
    </source>
</evidence>
<evidence type="ECO:0000256" key="1">
    <source>
        <dbReference type="ARBA" id="ARBA00004498"/>
    </source>
</evidence>
<keyword evidence="2" id="KW-0272">Extracellular matrix</keyword>
<sequence>MNSATVNYSYEPMETPPNVFMKYTIAGTRIARTVITKSSNTTGTFQMPNLQPSTDYIVEVRTQFPKYASSSCVVKFRSFSKLTPPYQLEVKNLTNSSFQLEWKSLADHVENFYIEILNTATDRIILNRPIPTKQNKIDVAGLNPATKYSMELWSMRRNKKSTRAQVSTTTKANPPQIIYRSSTDEDVTVTVVKPPHNINNYLISLMKGNSFVRKMTVSPGNDPSRRIKLRQLKPSSDYIIEIFSVLDSEKSEPSSITFRTAPGVPKLRAEDITDESAKIFWSSVDEKFADTIQIEVRKLVYGQWKFHDPGFFTLNSSRKFVTLPQLEAGAPYQIKAKFISEESESALSILEFKTKIDGPKNVEILLVERYSAQMRWSEPLMLLAIEKIKMILAEKESGEIIEEYYLSPKTRSFSFEELNQGTEYKVTMQSIGKRDEKSTIKSYSFRTKIYNHRRPENCVEVLQNGFDQDGVYTIFIGTHGTLEAPAYCRQKIGGGGWQVIQQRSLQTPYIQPLMNDYVKGFGRADSDFWIGLDTMAVLTEKPQELLIYIRDIYGAEQFARYSSVTIGSREENYVIQIGEKIDGDIEDDWTMINGQKFGNFDHNRPLQCIDPLAYGWWHLPSCQNPNFNIFMGRQRSIVRRVSPDGTVDDIVVAEAAMMIRPPKNS</sequence>